<feature type="compositionally biased region" description="Basic and acidic residues" evidence="3">
    <location>
        <begin position="176"/>
        <end position="189"/>
    </location>
</feature>
<feature type="domain" description="RRM" evidence="4">
    <location>
        <begin position="94"/>
        <end position="174"/>
    </location>
</feature>
<dbReference type="Pfam" id="PF00076">
    <property type="entry name" value="RRM_1"/>
    <property type="match status" value="1"/>
</dbReference>
<evidence type="ECO:0000256" key="2">
    <source>
        <dbReference type="PROSITE-ProRule" id="PRU00176"/>
    </source>
</evidence>
<accession>A0A453JWN6</accession>
<protein>
    <recommendedName>
        <fullName evidence="4">RRM domain-containing protein</fullName>
    </recommendedName>
</protein>
<evidence type="ECO:0000256" key="1">
    <source>
        <dbReference type="ARBA" id="ARBA00022884"/>
    </source>
</evidence>
<evidence type="ECO:0000313" key="5">
    <source>
        <dbReference type="EnsemblPlants" id="AET5Gv20216100.8"/>
    </source>
</evidence>
<feature type="region of interest" description="Disordered" evidence="3">
    <location>
        <begin position="174"/>
        <end position="215"/>
    </location>
</feature>
<keyword evidence="1 2" id="KW-0694">RNA-binding</keyword>
<keyword evidence="6" id="KW-1185">Reference proteome</keyword>
<reference evidence="6" key="1">
    <citation type="journal article" date="2014" name="Science">
        <title>Ancient hybridizations among the ancestral genomes of bread wheat.</title>
        <authorList>
            <consortium name="International Wheat Genome Sequencing Consortium,"/>
            <person name="Marcussen T."/>
            <person name="Sandve S.R."/>
            <person name="Heier L."/>
            <person name="Spannagl M."/>
            <person name="Pfeifer M."/>
            <person name="Jakobsen K.S."/>
            <person name="Wulff B.B."/>
            <person name="Steuernagel B."/>
            <person name="Mayer K.F."/>
            <person name="Olsen O.A."/>
        </authorList>
    </citation>
    <scope>NUCLEOTIDE SEQUENCE [LARGE SCALE GENOMIC DNA]</scope>
    <source>
        <strain evidence="6">cv. AL8/78</strain>
    </source>
</reference>
<dbReference type="Gramene" id="AET5Gv20216100.8">
    <property type="protein sequence ID" value="AET5Gv20216100.8"/>
    <property type="gene ID" value="AET5Gv20216100"/>
</dbReference>
<reference evidence="5" key="4">
    <citation type="submission" date="2019-03" db="UniProtKB">
        <authorList>
            <consortium name="EnsemblPlants"/>
        </authorList>
    </citation>
    <scope>IDENTIFICATION</scope>
</reference>
<dbReference type="InterPro" id="IPR012677">
    <property type="entry name" value="Nucleotide-bd_a/b_plait_sf"/>
</dbReference>
<dbReference type="PROSITE" id="PS50102">
    <property type="entry name" value="RRM"/>
    <property type="match status" value="1"/>
</dbReference>
<sequence>MLVRHWSEIMLLICMQKGNIYIITEMFFSPCYLNRSSSLDSFPPKTIDHTSQAAARVLRIGSRTDFMLGGILHPAINWAERESNVDADEMAKIKTAFVGNLPANANEEYLKKLFGHFGEVIRVAVSRKGQYPVGFIHFGSRSELDNAIKEMDGKTVSGPNRGPSFKIQVSVARPAVENDNKRSREEVKTRRSNVSGGKPDYSHGRYGHDSVERQTKAPRLSNRVADVTDPYEAALNSLPSAVNELLLRILRLGIGSAYDVSNLLEMFLFIFVFCGYRASSSCIFLPRLTSTA</sequence>
<dbReference type="GO" id="GO:0003723">
    <property type="term" value="F:RNA binding"/>
    <property type="evidence" value="ECO:0007669"/>
    <property type="project" value="UniProtKB-UniRule"/>
</dbReference>
<dbReference type="Proteomes" id="UP000015105">
    <property type="component" value="Chromosome 5D"/>
</dbReference>
<evidence type="ECO:0000313" key="6">
    <source>
        <dbReference type="Proteomes" id="UP000015105"/>
    </source>
</evidence>
<proteinExistence type="predicted"/>
<dbReference type="InterPro" id="IPR000504">
    <property type="entry name" value="RRM_dom"/>
</dbReference>
<feature type="compositionally biased region" description="Basic and acidic residues" evidence="3">
    <location>
        <begin position="200"/>
        <end position="215"/>
    </location>
</feature>
<reference evidence="5" key="5">
    <citation type="journal article" date="2021" name="G3 (Bethesda)">
        <title>Aegilops tauschii genome assembly Aet v5.0 features greater sequence contiguity and improved annotation.</title>
        <authorList>
            <person name="Wang L."/>
            <person name="Zhu T."/>
            <person name="Rodriguez J.C."/>
            <person name="Deal K.R."/>
            <person name="Dubcovsky J."/>
            <person name="McGuire P.E."/>
            <person name="Lux T."/>
            <person name="Spannagl M."/>
            <person name="Mayer K.F.X."/>
            <person name="Baldrich P."/>
            <person name="Meyers B.C."/>
            <person name="Huo N."/>
            <person name="Gu Y.Q."/>
            <person name="Zhou H."/>
            <person name="Devos K.M."/>
            <person name="Bennetzen J.L."/>
            <person name="Unver T."/>
            <person name="Budak H."/>
            <person name="Gulick P.J."/>
            <person name="Galiba G."/>
            <person name="Kalapos B."/>
            <person name="Nelson D.R."/>
            <person name="Li P."/>
            <person name="You F.M."/>
            <person name="Luo M.C."/>
            <person name="Dvorak J."/>
        </authorList>
    </citation>
    <scope>NUCLEOTIDE SEQUENCE [LARGE SCALE GENOMIC DNA]</scope>
    <source>
        <strain evidence="5">cv. AL8/78</strain>
    </source>
</reference>
<dbReference type="InterPro" id="IPR035979">
    <property type="entry name" value="RBD_domain_sf"/>
</dbReference>
<dbReference type="SUPFAM" id="SSF54928">
    <property type="entry name" value="RNA-binding domain, RBD"/>
    <property type="match status" value="1"/>
</dbReference>
<name>A0A453JWN6_AEGTS</name>
<reference evidence="5" key="3">
    <citation type="journal article" date="2017" name="Nature">
        <title>Genome sequence of the progenitor of the wheat D genome Aegilops tauschii.</title>
        <authorList>
            <person name="Luo M.C."/>
            <person name="Gu Y.Q."/>
            <person name="Puiu D."/>
            <person name="Wang H."/>
            <person name="Twardziok S.O."/>
            <person name="Deal K.R."/>
            <person name="Huo N."/>
            <person name="Zhu T."/>
            <person name="Wang L."/>
            <person name="Wang Y."/>
            <person name="McGuire P.E."/>
            <person name="Liu S."/>
            <person name="Long H."/>
            <person name="Ramasamy R.K."/>
            <person name="Rodriguez J.C."/>
            <person name="Van S.L."/>
            <person name="Yuan L."/>
            <person name="Wang Z."/>
            <person name="Xia Z."/>
            <person name="Xiao L."/>
            <person name="Anderson O.D."/>
            <person name="Ouyang S."/>
            <person name="Liang Y."/>
            <person name="Zimin A.V."/>
            <person name="Pertea G."/>
            <person name="Qi P."/>
            <person name="Bennetzen J.L."/>
            <person name="Dai X."/>
            <person name="Dawson M.W."/>
            <person name="Muller H.G."/>
            <person name="Kugler K."/>
            <person name="Rivarola-Duarte L."/>
            <person name="Spannagl M."/>
            <person name="Mayer K.F.X."/>
            <person name="Lu F.H."/>
            <person name="Bevan M.W."/>
            <person name="Leroy P."/>
            <person name="Li P."/>
            <person name="You F.M."/>
            <person name="Sun Q."/>
            <person name="Liu Z."/>
            <person name="Lyons E."/>
            <person name="Wicker T."/>
            <person name="Salzberg S.L."/>
            <person name="Devos K.M."/>
            <person name="Dvorak J."/>
        </authorList>
    </citation>
    <scope>NUCLEOTIDE SEQUENCE [LARGE SCALE GENOMIC DNA]</scope>
    <source>
        <strain evidence="5">cv. AL8/78</strain>
    </source>
</reference>
<dbReference type="EnsemblPlants" id="AET5Gv20216100.8">
    <property type="protein sequence ID" value="AET5Gv20216100.8"/>
    <property type="gene ID" value="AET5Gv20216100"/>
</dbReference>
<evidence type="ECO:0000256" key="3">
    <source>
        <dbReference type="SAM" id="MobiDB-lite"/>
    </source>
</evidence>
<dbReference type="Gene3D" id="3.30.70.330">
    <property type="match status" value="1"/>
</dbReference>
<reference evidence="6" key="2">
    <citation type="journal article" date="2017" name="Nat. Plants">
        <title>The Aegilops tauschii genome reveals multiple impacts of transposons.</title>
        <authorList>
            <person name="Zhao G."/>
            <person name="Zou C."/>
            <person name="Li K."/>
            <person name="Wang K."/>
            <person name="Li T."/>
            <person name="Gao L."/>
            <person name="Zhang X."/>
            <person name="Wang H."/>
            <person name="Yang Z."/>
            <person name="Liu X."/>
            <person name="Jiang W."/>
            <person name="Mao L."/>
            <person name="Kong X."/>
            <person name="Jiao Y."/>
            <person name="Jia J."/>
        </authorList>
    </citation>
    <scope>NUCLEOTIDE SEQUENCE [LARGE SCALE GENOMIC DNA]</scope>
    <source>
        <strain evidence="6">cv. AL8/78</strain>
    </source>
</reference>
<dbReference type="AlphaFoldDB" id="A0A453JWN6"/>
<organism evidence="5 6">
    <name type="scientific">Aegilops tauschii subsp. strangulata</name>
    <name type="common">Goatgrass</name>
    <dbReference type="NCBI Taxonomy" id="200361"/>
    <lineage>
        <taxon>Eukaryota</taxon>
        <taxon>Viridiplantae</taxon>
        <taxon>Streptophyta</taxon>
        <taxon>Embryophyta</taxon>
        <taxon>Tracheophyta</taxon>
        <taxon>Spermatophyta</taxon>
        <taxon>Magnoliopsida</taxon>
        <taxon>Liliopsida</taxon>
        <taxon>Poales</taxon>
        <taxon>Poaceae</taxon>
        <taxon>BOP clade</taxon>
        <taxon>Pooideae</taxon>
        <taxon>Triticodae</taxon>
        <taxon>Triticeae</taxon>
        <taxon>Triticinae</taxon>
        <taxon>Aegilops</taxon>
    </lineage>
</organism>
<dbReference type="PANTHER" id="PTHR21245">
    <property type="entry name" value="HETEROGENEOUS NUCLEAR RIBONUCLEOPROTEIN"/>
    <property type="match status" value="1"/>
</dbReference>
<dbReference type="CDD" id="cd00590">
    <property type="entry name" value="RRM_SF"/>
    <property type="match status" value="1"/>
</dbReference>
<evidence type="ECO:0000259" key="4">
    <source>
        <dbReference type="PROSITE" id="PS50102"/>
    </source>
</evidence>
<dbReference type="SMART" id="SM00360">
    <property type="entry name" value="RRM"/>
    <property type="match status" value="1"/>
</dbReference>